<dbReference type="GO" id="GO:0005789">
    <property type="term" value="C:endoplasmic reticulum membrane"/>
    <property type="evidence" value="ECO:0007669"/>
    <property type="project" value="TreeGrafter"/>
</dbReference>
<keyword evidence="3" id="KW-1185">Reference proteome</keyword>
<keyword evidence="1" id="KW-0732">Signal</keyword>
<dbReference type="WBParaSite" id="nRc.2.0.1.t22192-RA">
    <property type="protein sequence ID" value="nRc.2.0.1.t22192-RA"/>
    <property type="gene ID" value="nRc.2.0.1.g22192"/>
</dbReference>
<dbReference type="NCBIfam" id="TIGR02174">
    <property type="entry name" value="CXXU_selWTH"/>
    <property type="match status" value="1"/>
</dbReference>
<keyword evidence="2" id="KW-0676">Redox-active center</keyword>
<dbReference type="PANTHER" id="PTHR13544">
    <property type="entry name" value="SELENOPROTEIN T"/>
    <property type="match status" value="1"/>
</dbReference>
<dbReference type="OMA" id="CACKLCI"/>
<dbReference type="SUPFAM" id="SSF52833">
    <property type="entry name" value="Thioredoxin-like"/>
    <property type="match status" value="1"/>
</dbReference>
<sequence>MHSKNYPDGTVFELLVEESFSCGYKQAFDEFSKIVVDRYPSIRIEGQNYAPSYARALIAQLLTYSKIALIALYACTMIFFVGNAVETYLISTGAFEIAYNGVPIWSKLDVGRIPSPQELIQIIESHNRLSASAYSDLQQHYH</sequence>
<proteinExistence type="predicted"/>
<dbReference type="GO" id="GO:0004791">
    <property type="term" value="F:thioredoxin-disulfide reductase (NADPH) activity"/>
    <property type="evidence" value="ECO:0007669"/>
    <property type="project" value="TreeGrafter"/>
</dbReference>
<dbReference type="InterPro" id="IPR019389">
    <property type="entry name" value="Selenoprotein_T"/>
</dbReference>
<dbReference type="Pfam" id="PF10262">
    <property type="entry name" value="Rdx"/>
    <property type="match status" value="1"/>
</dbReference>
<evidence type="ECO:0000313" key="4">
    <source>
        <dbReference type="WBParaSite" id="nRc.2.0.1.t22192-RA"/>
    </source>
</evidence>
<dbReference type="GO" id="GO:0045454">
    <property type="term" value="P:cell redox homeostasis"/>
    <property type="evidence" value="ECO:0007669"/>
    <property type="project" value="TreeGrafter"/>
</dbReference>
<reference evidence="4" key="1">
    <citation type="submission" date="2022-11" db="UniProtKB">
        <authorList>
            <consortium name="WormBaseParasite"/>
        </authorList>
    </citation>
    <scope>IDENTIFICATION</scope>
</reference>
<name>A0A915J6U8_ROMCU</name>
<evidence type="ECO:0000256" key="1">
    <source>
        <dbReference type="ARBA" id="ARBA00022729"/>
    </source>
</evidence>
<organism evidence="3 4">
    <name type="scientific">Romanomermis culicivorax</name>
    <name type="common">Nematode worm</name>
    <dbReference type="NCBI Taxonomy" id="13658"/>
    <lineage>
        <taxon>Eukaryota</taxon>
        <taxon>Metazoa</taxon>
        <taxon>Ecdysozoa</taxon>
        <taxon>Nematoda</taxon>
        <taxon>Enoplea</taxon>
        <taxon>Dorylaimia</taxon>
        <taxon>Mermithida</taxon>
        <taxon>Mermithoidea</taxon>
        <taxon>Mermithidae</taxon>
        <taxon>Romanomermis</taxon>
    </lineage>
</organism>
<dbReference type="AlphaFoldDB" id="A0A915J6U8"/>
<protein>
    <submittedName>
        <fullName evidence="4">Selenoprotein T</fullName>
    </submittedName>
</protein>
<dbReference type="Gene3D" id="3.40.30.10">
    <property type="entry name" value="Glutaredoxin"/>
    <property type="match status" value="1"/>
</dbReference>
<evidence type="ECO:0000313" key="3">
    <source>
        <dbReference type="Proteomes" id="UP000887565"/>
    </source>
</evidence>
<dbReference type="InterPro" id="IPR036249">
    <property type="entry name" value="Thioredoxin-like_sf"/>
</dbReference>
<dbReference type="Proteomes" id="UP000887565">
    <property type="component" value="Unplaced"/>
</dbReference>
<accession>A0A915J6U8</accession>
<evidence type="ECO:0000256" key="2">
    <source>
        <dbReference type="ARBA" id="ARBA00023284"/>
    </source>
</evidence>
<dbReference type="PANTHER" id="PTHR13544:SF0">
    <property type="entry name" value="THIOREDOXIN REDUCTASE-LIKE SELENOPROTEIN T"/>
    <property type="match status" value="1"/>
</dbReference>
<dbReference type="InterPro" id="IPR011893">
    <property type="entry name" value="Selenoprotein_Rdx-typ"/>
</dbReference>